<keyword evidence="3" id="KW-0132">Cell division</keyword>
<keyword evidence="10" id="KW-1185">Reference proteome</keyword>
<comment type="caution">
    <text evidence="9">The sequence shown here is derived from an EMBL/GenBank/DDBJ whole genome shotgun (WGS) entry which is preliminary data.</text>
</comment>
<feature type="region of interest" description="Disordered" evidence="8">
    <location>
        <begin position="215"/>
        <end position="247"/>
    </location>
</feature>
<evidence type="ECO:0000256" key="1">
    <source>
        <dbReference type="ARBA" id="ARBA00004123"/>
    </source>
</evidence>
<proteinExistence type="inferred from homology"/>
<dbReference type="OrthoDB" id="5565328at2759"/>
<dbReference type="GO" id="GO:0007064">
    <property type="term" value="P:mitotic sister chromatid cohesion"/>
    <property type="evidence" value="ECO:0007669"/>
    <property type="project" value="InterPro"/>
</dbReference>
<reference evidence="9 10" key="1">
    <citation type="journal article" date="2015" name="Sci. Rep.">
        <title>Chromosome-level genome map provides insights into diverse defense mechanisms in the medicinal fungus Ganoderma sinense.</title>
        <authorList>
            <person name="Zhu Y."/>
            <person name="Xu J."/>
            <person name="Sun C."/>
            <person name="Zhou S."/>
            <person name="Xu H."/>
            <person name="Nelson D.R."/>
            <person name="Qian J."/>
            <person name="Song J."/>
            <person name="Luo H."/>
            <person name="Xiang L."/>
            <person name="Li Y."/>
            <person name="Xu Z."/>
            <person name="Ji A."/>
            <person name="Wang L."/>
            <person name="Lu S."/>
            <person name="Hayward A."/>
            <person name="Sun W."/>
            <person name="Li X."/>
            <person name="Schwartz D.C."/>
            <person name="Wang Y."/>
            <person name="Chen S."/>
        </authorList>
    </citation>
    <scope>NUCLEOTIDE SEQUENCE [LARGE SCALE GENOMIC DNA]</scope>
    <source>
        <strain evidence="9 10">ZZ0214-1</strain>
    </source>
</reference>
<feature type="region of interest" description="Disordered" evidence="8">
    <location>
        <begin position="305"/>
        <end position="336"/>
    </location>
</feature>
<feature type="region of interest" description="Disordered" evidence="8">
    <location>
        <begin position="1"/>
        <end position="34"/>
    </location>
</feature>
<protein>
    <recommendedName>
        <fullName evidence="11">Anaphase-promoting complex subunit 5</fullName>
    </recommendedName>
</protein>
<feature type="compositionally biased region" description="Low complexity" evidence="8">
    <location>
        <begin position="9"/>
        <end position="19"/>
    </location>
</feature>
<dbReference type="AlphaFoldDB" id="A0A2G8SBB1"/>
<name>A0A2G8SBB1_9APHY</name>
<dbReference type="GO" id="GO:0051301">
    <property type="term" value="P:cell division"/>
    <property type="evidence" value="ECO:0007669"/>
    <property type="project" value="UniProtKB-KW"/>
</dbReference>
<keyword evidence="6" id="KW-0539">Nucleus</keyword>
<dbReference type="Pfam" id="PF10345">
    <property type="entry name" value="Cohesin_load"/>
    <property type="match status" value="1"/>
</dbReference>
<gene>
    <name evidence="9" type="ORF">GSI_05750</name>
</gene>
<evidence type="ECO:0000256" key="4">
    <source>
        <dbReference type="ARBA" id="ARBA00022776"/>
    </source>
</evidence>
<comment type="similarity">
    <text evidence="2">Belongs to the SCC4/mau-2 family.</text>
</comment>
<evidence type="ECO:0000256" key="8">
    <source>
        <dbReference type="SAM" id="MobiDB-lite"/>
    </source>
</evidence>
<organism evidence="9 10">
    <name type="scientific">Ganoderma sinense ZZ0214-1</name>
    <dbReference type="NCBI Taxonomy" id="1077348"/>
    <lineage>
        <taxon>Eukaryota</taxon>
        <taxon>Fungi</taxon>
        <taxon>Dikarya</taxon>
        <taxon>Basidiomycota</taxon>
        <taxon>Agaricomycotina</taxon>
        <taxon>Agaricomycetes</taxon>
        <taxon>Polyporales</taxon>
        <taxon>Polyporaceae</taxon>
        <taxon>Ganoderma</taxon>
    </lineage>
</organism>
<keyword evidence="4" id="KW-0498">Mitosis</keyword>
<keyword evidence="7" id="KW-0131">Cell cycle</keyword>
<keyword evidence="5" id="KW-0159">Chromosome partition</keyword>
<dbReference type="GO" id="GO:0005634">
    <property type="term" value="C:nucleus"/>
    <property type="evidence" value="ECO:0007669"/>
    <property type="project" value="UniProtKB-SubCell"/>
</dbReference>
<evidence type="ECO:0000313" key="10">
    <source>
        <dbReference type="Proteomes" id="UP000230002"/>
    </source>
</evidence>
<dbReference type="Proteomes" id="UP000230002">
    <property type="component" value="Unassembled WGS sequence"/>
</dbReference>
<evidence type="ECO:0000313" key="9">
    <source>
        <dbReference type="EMBL" id="PIL31054.1"/>
    </source>
</evidence>
<accession>A0A2G8SBB1</accession>
<comment type="subcellular location">
    <subcellularLocation>
        <location evidence="1">Nucleus</location>
    </subcellularLocation>
</comment>
<dbReference type="PANTHER" id="PTHR21394">
    <property type="entry name" value="MAU2 CHROMATID COHESION FACTOR HOMOLOG"/>
    <property type="match status" value="1"/>
</dbReference>
<evidence type="ECO:0000256" key="3">
    <source>
        <dbReference type="ARBA" id="ARBA00022618"/>
    </source>
</evidence>
<dbReference type="GO" id="GO:0007059">
    <property type="term" value="P:chromosome segregation"/>
    <property type="evidence" value="ECO:0007669"/>
    <property type="project" value="UniProtKB-KW"/>
</dbReference>
<dbReference type="InterPro" id="IPR019440">
    <property type="entry name" value="MAU2"/>
</dbReference>
<sequence length="777" mass="84313">MAANDDCSDLTSLPPSSDPALRRQPLSRTPSEEGLRPIPTPILLVSVPALLAHPPNHKYYVPSLVLSLRALRKCLALPALPPDIECRAWTGLAELGMRVIGGGFSQSDEHVWARGIESEYCGKFTLRIDSQVEKALSRGSIIAQKHPSLRAYKHQIALLQAQLSHWQHKTKFARNQIRNLVSSFMPTDPSHVVYSAHLTLISFLTTPVSSPKLSAATAATSTPAKPPATSPHQRSGTSSPQPSPQDVHAALAAVQELEDRATHHNHNHVALLARVLSTRIRVAAGMWVDVREAIRRAEAALGLSYEPASTPKPRKPLEQSQGNGVAEAGGKSGKAQPAPVVEQSFIMFENPFEAAMAVHLLMLAVVYYTHAGEAAEVSPRLSHLHALLDSDVLDKFPDGHVEIALPDGPSLVVQVTHPRILFLLGFLISSTSKRDAVGRKPKRKVFATEGLATWDVEASREISFSLWASVGDVQEVEERLARIKADLLCEVVAVSTMRSEFDTAEENLDTLIAHTRTYNIFPLFSARIALHHAHLAHALARPARALRCYHAAAQHSDPGSFVHIAARAGEAALCVGIHRRRNAMGDNWRDGLSTVDDEWPEGYDDWEFVEARGREVLKACRGMGGTLEAIGQVLEACFTPEILKSKQHLKHALELATKAQDNHLRALVLALVSAHYLHTAGDHARAMLQTCEQLAAGLGATAKAVTSVNSGEGASTTSVGNAPLGLWVGERFLELYKRYGKEARAQKQTAVNARLAKAVEELAQRGIPEYGSGPGPV</sequence>
<evidence type="ECO:0000256" key="7">
    <source>
        <dbReference type="ARBA" id="ARBA00023306"/>
    </source>
</evidence>
<evidence type="ECO:0000256" key="2">
    <source>
        <dbReference type="ARBA" id="ARBA00008585"/>
    </source>
</evidence>
<evidence type="ECO:0000256" key="6">
    <source>
        <dbReference type="ARBA" id="ARBA00023242"/>
    </source>
</evidence>
<evidence type="ECO:0008006" key="11">
    <source>
        <dbReference type="Google" id="ProtNLM"/>
    </source>
</evidence>
<dbReference type="EMBL" id="AYKW01000012">
    <property type="protein sequence ID" value="PIL31054.1"/>
    <property type="molecule type" value="Genomic_DNA"/>
</dbReference>
<evidence type="ECO:0000256" key="5">
    <source>
        <dbReference type="ARBA" id="ARBA00022829"/>
    </source>
</evidence>